<evidence type="ECO:0000256" key="3">
    <source>
        <dbReference type="ARBA" id="ARBA00022763"/>
    </source>
</evidence>
<dbReference type="Pfam" id="PF16547">
    <property type="entry name" value="BLM10_N"/>
    <property type="match status" value="1"/>
</dbReference>
<dbReference type="InterPro" id="IPR032372">
    <property type="entry name" value="Blm10_N"/>
</dbReference>
<evidence type="ECO:0000313" key="10">
    <source>
        <dbReference type="Proteomes" id="UP000054251"/>
    </source>
</evidence>
<keyword evidence="2" id="KW-0677">Repeat</keyword>
<dbReference type="SUPFAM" id="SSF48371">
    <property type="entry name" value="ARM repeat"/>
    <property type="match status" value="1"/>
</dbReference>
<keyword evidence="4" id="KW-0234">DNA repair</keyword>
<dbReference type="GO" id="GO:0006281">
    <property type="term" value="P:DNA repair"/>
    <property type="evidence" value="ECO:0007669"/>
    <property type="project" value="UniProtKB-KW"/>
</dbReference>
<keyword evidence="10" id="KW-1185">Reference proteome</keyword>
<evidence type="ECO:0000259" key="7">
    <source>
        <dbReference type="Pfam" id="PF16507"/>
    </source>
</evidence>
<evidence type="ECO:0000313" key="9">
    <source>
        <dbReference type="EMBL" id="KRZ99220.1"/>
    </source>
</evidence>
<organism evidence="9 10">
    <name type="scientific">Debaryomyces fabryi</name>
    <dbReference type="NCBI Taxonomy" id="58627"/>
    <lineage>
        <taxon>Eukaryota</taxon>
        <taxon>Fungi</taxon>
        <taxon>Dikarya</taxon>
        <taxon>Ascomycota</taxon>
        <taxon>Saccharomycotina</taxon>
        <taxon>Pichiomycetes</taxon>
        <taxon>Debaryomycetaceae</taxon>
        <taxon>Debaryomyces</taxon>
    </lineage>
</organism>
<evidence type="ECO:0008006" key="11">
    <source>
        <dbReference type="Google" id="ProtNLM"/>
    </source>
</evidence>
<dbReference type="GO" id="GO:0005634">
    <property type="term" value="C:nucleus"/>
    <property type="evidence" value="ECO:0007669"/>
    <property type="project" value="UniProtKB-SubCell"/>
</dbReference>
<dbReference type="GO" id="GO:0070628">
    <property type="term" value="F:proteasome binding"/>
    <property type="evidence" value="ECO:0007669"/>
    <property type="project" value="InterPro"/>
</dbReference>
<evidence type="ECO:0000256" key="1">
    <source>
        <dbReference type="ARBA" id="ARBA00005739"/>
    </source>
</evidence>
<dbReference type="PANTHER" id="PTHR32170">
    <property type="entry name" value="PROTEASOME ACTIVATOR COMPLEX SUBUNIT 4"/>
    <property type="match status" value="1"/>
</dbReference>
<dbReference type="GO" id="GO:0010499">
    <property type="term" value="P:proteasomal ubiquitin-independent protein catabolic process"/>
    <property type="evidence" value="ECO:0007669"/>
    <property type="project" value="TreeGrafter"/>
</dbReference>
<dbReference type="Gene3D" id="1.10.287.2210">
    <property type="match status" value="1"/>
</dbReference>
<dbReference type="PANTHER" id="PTHR32170:SF3">
    <property type="entry name" value="PROTEASOME ACTIVATOR COMPLEX SUBUNIT 4"/>
    <property type="match status" value="1"/>
</dbReference>
<keyword evidence="3" id="KW-0227">DNA damage</keyword>
<feature type="region of interest" description="Disordered" evidence="5">
    <location>
        <begin position="1143"/>
        <end position="1186"/>
    </location>
</feature>
<feature type="domain" description="Proteasome activator Blm10 middle HEAT repeats region" evidence="7">
    <location>
        <begin position="519"/>
        <end position="1053"/>
    </location>
</feature>
<feature type="region of interest" description="Disordered" evidence="5">
    <location>
        <begin position="209"/>
        <end position="242"/>
    </location>
</feature>
<dbReference type="EMBL" id="LMYN01000162">
    <property type="protein sequence ID" value="KRZ99220.1"/>
    <property type="molecule type" value="Genomic_DNA"/>
</dbReference>
<accession>A0A0V1PSW2</accession>
<feature type="compositionally biased region" description="Basic and acidic residues" evidence="5">
    <location>
        <begin position="1"/>
        <end position="18"/>
    </location>
</feature>
<comment type="similarity">
    <text evidence="1">Belongs to the BLM10 family.</text>
</comment>
<feature type="compositionally biased region" description="Acidic residues" evidence="5">
    <location>
        <begin position="209"/>
        <end position="232"/>
    </location>
</feature>
<dbReference type="RefSeq" id="XP_015465323.1">
    <property type="nucleotide sequence ID" value="XM_015613845.1"/>
</dbReference>
<name>A0A0V1PSW2_9ASCO</name>
<dbReference type="OrthoDB" id="17907at2759"/>
<dbReference type="InterPro" id="IPR016024">
    <property type="entry name" value="ARM-type_fold"/>
</dbReference>
<feature type="region of interest" description="Disordered" evidence="5">
    <location>
        <begin position="1"/>
        <end position="32"/>
    </location>
</feature>
<comment type="caution">
    <text evidence="9">The sequence shown here is derived from an EMBL/GenBank/DDBJ whole genome shotgun (WGS) entry which is preliminary data.</text>
</comment>
<reference evidence="9 10" key="1">
    <citation type="submission" date="2015-11" db="EMBL/GenBank/DDBJ databases">
        <title>The genome of Debaryomyces fabryi.</title>
        <authorList>
            <person name="Tafer H."/>
            <person name="Lopandic K."/>
        </authorList>
    </citation>
    <scope>NUCLEOTIDE SEQUENCE [LARGE SCALE GENOMIC DNA]</scope>
    <source>
        <strain evidence="9 10">CBS 789</strain>
    </source>
</reference>
<evidence type="ECO:0000256" key="2">
    <source>
        <dbReference type="ARBA" id="ARBA00022737"/>
    </source>
</evidence>
<evidence type="ECO:0000259" key="8">
    <source>
        <dbReference type="Pfam" id="PF16547"/>
    </source>
</evidence>
<dbReference type="InterPro" id="IPR032430">
    <property type="entry name" value="Blm10_mid"/>
</dbReference>
<evidence type="ECO:0000256" key="4">
    <source>
        <dbReference type="ARBA" id="ARBA00023204"/>
    </source>
</evidence>
<evidence type="ECO:0000259" key="6">
    <source>
        <dbReference type="Pfam" id="PF11919"/>
    </source>
</evidence>
<dbReference type="InterPro" id="IPR035309">
    <property type="entry name" value="PSME4"/>
</dbReference>
<feature type="domain" description="Proteasome activator Blm10 N-terminal" evidence="8">
    <location>
        <begin position="75"/>
        <end position="153"/>
    </location>
</feature>
<feature type="domain" description="Proteasome activator complex subunit 4 C-terminal" evidence="6">
    <location>
        <begin position="2117"/>
        <end position="2205"/>
    </location>
</feature>
<evidence type="ECO:0000256" key="5">
    <source>
        <dbReference type="SAM" id="MobiDB-lite"/>
    </source>
</evidence>
<protein>
    <recommendedName>
        <fullName evidence="11">Proteasome activator BLM10</fullName>
    </recommendedName>
</protein>
<sequence length="2205" mass="252592">MTPLENKLENTNESEKKSRVSAPIPIRKQNPIVERAVSQMQDEDKAQFDNSLRSYTPNTAKRVQQTATRRPSYSSIEFSRESHYNLDYPEGWDEIEKEQLDPKSRFFARERPRTLNLPRLLPYETELPKDQAKFLSHIVSHLYIAIKSLDIQGSLSITAKDLASLKNASGLSDVDLALETNLFEMNNANNEDVSMDDESSNYFAVEEFAESDSEYEEEEAEGEEDDGDEGDGNESTVQHKKSPKSAAVVGVRIWTHELLVWLKMKYDMPLSLRMNLARVYYAICLTRGQHINLKIYVKAFELLTKDHELLKKHDFVLPWEGLCKELENQFPQIDSSHEQFEKKDHKHLIRLAEKASSFFTKESLPLIYARFGSKFSISNAALSLSSMSLLPLPFTEGGIDDPEDIRHYIASFFYVWSKLSKSSGIDSHLTSRLGTIAMASLLELSRNTNGSSYMNIGKFGVFSDEQMQFFINTLINSLSIMNEKYSSLKTKFFQGFASVIIFSINGERGLEPDGIINYLETLLNAIESYVHPSNSGEWSRSISKLILSMVYQYHKRVNLETQEYGSLKNLPEKYKLTDQITTKFVEIFLPLIRTGVQSKKHNVTDDYLTCFHLLAYLRPHLVSEHILLDIYESLEGVISTHRVTVALRSVEELARYFASTPVIRVHLTRILLLALPGIDSNDLEKTIHTLNMFASVANFVPFHDLTNGDGDPNFAIQFTQDHLEYLQRKMYSTNDEDVQTFEIDDELEINALRSSSTGFKIIMKTLSERLFILMENLPDPSKSTGIEKDLADALPKFLYVVFESLSDDIFSQFRDDFFKFVTENTYHTIADVAAEICGGLIKHDPKSFKRYAEVLIDKIKEDIEENGAGASRTGVEIVPRDQPLFWNLVILNECIGNAGSYVVDCAKELNDLSFFLMDNVKGPTVFAGSYLLNQMLQSTTKIRLKENRLISPQYEEKYGIDEKCWGGFQFDKERFSKDNLDFEWFIPTEREVKFAVECFRSHVSKSLENVLKLMKRYSEAGNGDANAALQLSDDLRLYFLYLSYSISGISFLLDPSFDEDIPKLNQHETQSIQQRLILLNQIRGMKNSKPLGKDELRIENIHENLERIVEDIGSDDLINYMLDFEKLGDYNITDEDNDIKNREVSNRHDITDSFSNGTHPLESLSKSESPAPSVDASGRGTPHIEGVDMSSMNPGITFRERKLYTSRYFFGDDMETRRSSELYLILHKTRNLIGKSLHIICKFLTNHFHDNTKLFKHFLYLMNMWFADVGRERLLDHSHAKINFGYVSSIQHINRVRKPYTRIALGSRIESYHLLRVALHATARTQTDLDKTLLEDVVKLSVSTYLAIAKPAQSTLVDAMKRLNGSYNVLIRSSFKYLAKALDENDYRKIESGLSIFSLKRIKNKVQNDYFNLQKYVELIHRCLLVDNFEVNELSQRLFKGVYNSITPPSSVCLIDHSEVDCIRPPDEYIDLEIRAVRLAKEKKRKIYFEKLRKLEDSVLQDEKTNSHWKITSLNLFLIIDLQLDLEMTVNHDVLQLLAKEASSDHPLISRLALKGITKMVNKLYLLQVLQYDLSNAYNLDFVPSDFKVVDTSPISGKSYFNVWTHEINNSNSPSYFIDHKANTGWLFWDKNMEVVTNEPCFELKLKAHDANALKSFSNCVTKEWFQNIVKLWVTDNEANSAYQGTDVFVTATLVHLISNGYIEQVSFDDLLNIVSDTYIKDDKSSHIVVCELIAGILIGSKFINPSLTDKRDSFISLLLVEIFEHDLSPDNRGIWNIFSWWVPSHIDCRRFPRVTRVLTDFVVDPESDSALKEATRLSYIRSFIAAVTWTYPNPDATLKMCFDNINHRYQAIRDQIGALIAILSFTYYTESVASGEEFANACNTNSGNLLYLASKKNTLLELIPELFTKIEGWRLEVEHLTQQEILKSNYIYSATTVLTWLGQALNTSVSVLYQDDVDTHIVPFLLKLINMKEVCQLGNIDPITVFKKVSQIPYNARTLERIVCMLERYSFESLTVVQSIIIGEFTETVYFKNLFCFSKSQRQRIISLTNKLLYHKNVEIREAAASTLSGLIHISPPNDIKEIVLEYSKTYAQDLDKMRKKHKKTGYKNIPTTDNITLHGATLGLGALVHAFPFLSPPPIWVPNVLTMLANKSSGLPGIVGKTAKDTLGKFKKNRQDTWHVDSKVFNESQMQDLEGVLWKSYFV</sequence>
<dbReference type="GO" id="GO:0005829">
    <property type="term" value="C:cytosol"/>
    <property type="evidence" value="ECO:0007669"/>
    <property type="project" value="TreeGrafter"/>
</dbReference>
<dbReference type="InterPro" id="IPR021843">
    <property type="entry name" value="PSME4_C"/>
</dbReference>
<dbReference type="Proteomes" id="UP000054251">
    <property type="component" value="Unassembled WGS sequence"/>
</dbReference>
<feature type="compositionally biased region" description="Polar residues" evidence="5">
    <location>
        <begin position="1152"/>
        <end position="1170"/>
    </location>
</feature>
<dbReference type="Pfam" id="PF16507">
    <property type="entry name" value="HEAT_PSME4_mid"/>
    <property type="match status" value="1"/>
</dbReference>
<dbReference type="GeneID" id="26842025"/>
<dbReference type="GO" id="GO:0016504">
    <property type="term" value="F:peptidase activator activity"/>
    <property type="evidence" value="ECO:0007669"/>
    <property type="project" value="InterPro"/>
</dbReference>
<proteinExistence type="inferred from homology"/>
<gene>
    <name evidence="9" type="ORF">AC631_05016</name>
</gene>
<dbReference type="Pfam" id="PF11919">
    <property type="entry name" value="PSME4_C"/>
    <property type="match status" value="1"/>
</dbReference>